<feature type="domain" description="GerMN" evidence="1">
    <location>
        <begin position="72"/>
        <end position="158"/>
    </location>
</feature>
<protein>
    <submittedName>
        <fullName evidence="2">GerMN domain-containing protein</fullName>
    </submittedName>
</protein>
<dbReference type="AlphaFoldDB" id="A0A9D1KEJ5"/>
<name>A0A9D1KEJ5_9FIRM</name>
<dbReference type="InterPro" id="IPR019606">
    <property type="entry name" value="GerMN"/>
</dbReference>
<dbReference type="EMBL" id="DVKS01000024">
    <property type="protein sequence ID" value="HIT40750.1"/>
    <property type="molecule type" value="Genomic_DNA"/>
</dbReference>
<evidence type="ECO:0000313" key="2">
    <source>
        <dbReference type="EMBL" id="HIT40750.1"/>
    </source>
</evidence>
<proteinExistence type="predicted"/>
<feature type="non-terminal residue" evidence="2">
    <location>
        <position position="1"/>
    </location>
</feature>
<evidence type="ECO:0000259" key="1">
    <source>
        <dbReference type="SMART" id="SM00909"/>
    </source>
</evidence>
<organism evidence="2 3">
    <name type="scientific">Candidatus Caccovicinus merdipullorum</name>
    <dbReference type="NCBI Taxonomy" id="2840724"/>
    <lineage>
        <taxon>Bacteria</taxon>
        <taxon>Bacillati</taxon>
        <taxon>Bacillota</taxon>
        <taxon>Clostridia</taxon>
        <taxon>Eubacteriales</taxon>
        <taxon>Candidatus Caccovicinus</taxon>
    </lineage>
</organism>
<dbReference type="Pfam" id="PF10646">
    <property type="entry name" value="Germane"/>
    <property type="match status" value="1"/>
</dbReference>
<reference evidence="2" key="2">
    <citation type="journal article" date="2021" name="PeerJ">
        <title>Extensive microbial diversity within the chicken gut microbiome revealed by metagenomics and culture.</title>
        <authorList>
            <person name="Gilroy R."/>
            <person name="Ravi A."/>
            <person name="Getino M."/>
            <person name="Pursley I."/>
            <person name="Horton D.L."/>
            <person name="Alikhan N.F."/>
            <person name="Baker D."/>
            <person name="Gharbi K."/>
            <person name="Hall N."/>
            <person name="Watson M."/>
            <person name="Adriaenssens E.M."/>
            <person name="Foster-Nyarko E."/>
            <person name="Jarju S."/>
            <person name="Secka A."/>
            <person name="Antonio M."/>
            <person name="Oren A."/>
            <person name="Chaudhuri R.R."/>
            <person name="La Ragione R."/>
            <person name="Hildebrand F."/>
            <person name="Pallen M.J."/>
        </authorList>
    </citation>
    <scope>NUCLEOTIDE SEQUENCE</scope>
    <source>
        <strain evidence="2">CHK123-3438</strain>
    </source>
</reference>
<gene>
    <name evidence="2" type="ORF">IAB60_01400</name>
</gene>
<comment type="caution">
    <text evidence="2">The sequence shown here is derived from an EMBL/GenBank/DDBJ whole genome shotgun (WGS) entry which is preliminary data.</text>
</comment>
<evidence type="ECO:0000313" key="3">
    <source>
        <dbReference type="Proteomes" id="UP000886860"/>
    </source>
</evidence>
<sequence>VEYLNIYSGEQPLMDSSGNPVGMLSASDFMDNISDVNAYEKSELTLYFADETGQYLQAETREVMHSINTSMERLIVEQILAGPETEGLKSTVPPETRLLNISVTDSVCYLNFDAAFLNNTLDVADEIPIYSIVDSLTQLTTVNRVQFSVNGSPSVMFRDRISLDALFEQNMDYVKGGEGY</sequence>
<dbReference type="Proteomes" id="UP000886860">
    <property type="component" value="Unassembled WGS sequence"/>
</dbReference>
<dbReference type="SMART" id="SM00909">
    <property type="entry name" value="Germane"/>
    <property type="match status" value="1"/>
</dbReference>
<reference evidence="2" key="1">
    <citation type="submission" date="2020-10" db="EMBL/GenBank/DDBJ databases">
        <authorList>
            <person name="Gilroy R."/>
        </authorList>
    </citation>
    <scope>NUCLEOTIDE SEQUENCE</scope>
    <source>
        <strain evidence="2">CHK123-3438</strain>
    </source>
</reference>
<accession>A0A9D1KEJ5</accession>